<feature type="region of interest" description="Disordered" evidence="1">
    <location>
        <begin position="149"/>
        <end position="171"/>
    </location>
</feature>
<dbReference type="Gene3D" id="3.30.700.10">
    <property type="entry name" value="Glycoprotein, Type 4 Pilin"/>
    <property type="match status" value="1"/>
</dbReference>
<dbReference type="GO" id="GO:0007155">
    <property type="term" value="P:cell adhesion"/>
    <property type="evidence" value="ECO:0007669"/>
    <property type="project" value="InterPro"/>
</dbReference>
<dbReference type="InterPro" id="IPR001082">
    <property type="entry name" value="Pilin"/>
</dbReference>
<accession>A0A382LV40</accession>
<organism evidence="2">
    <name type="scientific">marine metagenome</name>
    <dbReference type="NCBI Taxonomy" id="408172"/>
    <lineage>
        <taxon>unclassified sequences</taxon>
        <taxon>metagenomes</taxon>
        <taxon>ecological metagenomes</taxon>
    </lineage>
</organism>
<dbReference type="Pfam" id="PF00114">
    <property type="entry name" value="Pilin"/>
    <property type="match status" value="1"/>
</dbReference>
<dbReference type="SUPFAM" id="SSF54523">
    <property type="entry name" value="Pili subunits"/>
    <property type="match status" value="1"/>
</dbReference>
<evidence type="ECO:0000256" key="1">
    <source>
        <dbReference type="SAM" id="MobiDB-lite"/>
    </source>
</evidence>
<reference evidence="2" key="1">
    <citation type="submission" date="2018-05" db="EMBL/GenBank/DDBJ databases">
        <authorList>
            <person name="Lanie J.A."/>
            <person name="Ng W.-L."/>
            <person name="Kazmierczak K.M."/>
            <person name="Andrzejewski T.M."/>
            <person name="Davidsen T.M."/>
            <person name="Wayne K.J."/>
            <person name="Tettelin H."/>
            <person name="Glass J.I."/>
            <person name="Rusch D."/>
            <person name="Podicherti R."/>
            <person name="Tsui H.-C.T."/>
            <person name="Winkler M.E."/>
        </authorList>
    </citation>
    <scope>NUCLEOTIDE SEQUENCE</scope>
</reference>
<gene>
    <name evidence="2" type="ORF">METZ01_LOCUS293260</name>
</gene>
<evidence type="ECO:0000313" key="2">
    <source>
        <dbReference type="EMBL" id="SVC40406.1"/>
    </source>
</evidence>
<name>A0A382LV40_9ZZZZ</name>
<sequence>MIAVAIIGILAAIGIPQYQNYVARAEATEGISLASGAKSALAEYYNTNGEFPAGTGDANAQIGIEAATAIAGNFVDGVSVSDDGLGMITASFGSGNHVGKYVRLSAIATDGSVSFECDSDIEKSYRPPECGEPTDSSELTARFRQTHNLNDFNTHPTTHRPIKPPPYTPSDPQYAINIANGYGGSFRYASQMRRAAYLDAVVEWLLKYKATHPNLATKLANNRRERDKSIEKAMGTHPASKPADFDPLAAEWKKLL</sequence>
<dbReference type="GO" id="GO:0009289">
    <property type="term" value="C:pilus"/>
    <property type="evidence" value="ECO:0007669"/>
    <property type="project" value="InterPro"/>
</dbReference>
<dbReference type="AlphaFoldDB" id="A0A382LV40"/>
<dbReference type="InterPro" id="IPR045584">
    <property type="entry name" value="Pilin-like"/>
</dbReference>
<proteinExistence type="predicted"/>
<protein>
    <recommendedName>
        <fullName evidence="3">Type II secretion system protein GspG C-terminal domain-containing protein</fullName>
    </recommendedName>
</protein>
<dbReference type="EMBL" id="UINC01089365">
    <property type="protein sequence ID" value="SVC40406.1"/>
    <property type="molecule type" value="Genomic_DNA"/>
</dbReference>
<evidence type="ECO:0008006" key="3">
    <source>
        <dbReference type="Google" id="ProtNLM"/>
    </source>
</evidence>